<dbReference type="Proteomes" id="UP001180487">
    <property type="component" value="Unassembled WGS sequence"/>
</dbReference>
<evidence type="ECO:0000313" key="2">
    <source>
        <dbReference type="EMBL" id="MDR7379488.1"/>
    </source>
</evidence>
<evidence type="ECO:0000256" key="1">
    <source>
        <dbReference type="SAM" id="SignalP"/>
    </source>
</evidence>
<protein>
    <recommendedName>
        <fullName evidence="4">DUF4189 domain-containing protein</fullName>
    </recommendedName>
</protein>
<proteinExistence type="predicted"/>
<dbReference type="EMBL" id="JAVDXT010000004">
    <property type="protein sequence ID" value="MDR7379488.1"/>
    <property type="molecule type" value="Genomic_DNA"/>
</dbReference>
<feature type="chain" id="PRO_5047218880" description="DUF4189 domain-containing protein" evidence="1">
    <location>
        <begin position="25"/>
        <end position="138"/>
    </location>
</feature>
<comment type="caution">
    <text evidence="2">The sequence shown here is derived from an EMBL/GenBank/DDBJ whole genome shotgun (WGS) entry which is preliminary data.</text>
</comment>
<keyword evidence="3" id="KW-1185">Reference proteome</keyword>
<evidence type="ECO:0008006" key="4">
    <source>
        <dbReference type="Google" id="ProtNLM"/>
    </source>
</evidence>
<name>A0ABU2CDT9_9BURK</name>
<evidence type="ECO:0000313" key="3">
    <source>
        <dbReference type="Proteomes" id="UP001180487"/>
    </source>
</evidence>
<organism evidence="2 3">
    <name type="scientific">Rhodoferax ferrireducens</name>
    <dbReference type="NCBI Taxonomy" id="192843"/>
    <lineage>
        <taxon>Bacteria</taxon>
        <taxon>Pseudomonadati</taxon>
        <taxon>Pseudomonadota</taxon>
        <taxon>Betaproteobacteria</taxon>
        <taxon>Burkholderiales</taxon>
        <taxon>Comamonadaceae</taxon>
        <taxon>Rhodoferax</taxon>
    </lineage>
</organism>
<gene>
    <name evidence="2" type="ORF">J2X19_004182</name>
</gene>
<keyword evidence="1" id="KW-0732">Signal</keyword>
<feature type="signal peptide" evidence="1">
    <location>
        <begin position="1"/>
        <end position="24"/>
    </location>
</feature>
<accession>A0ABU2CDT9</accession>
<reference evidence="2 3" key="1">
    <citation type="submission" date="2023-07" db="EMBL/GenBank/DDBJ databases">
        <title>Sorghum-associated microbial communities from plants grown in Nebraska, USA.</title>
        <authorList>
            <person name="Schachtman D."/>
        </authorList>
    </citation>
    <scope>NUCLEOTIDE SEQUENCE [LARGE SCALE GENOMIC DNA]</scope>
    <source>
        <strain evidence="2 3">BE313</strain>
    </source>
</reference>
<dbReference type="RefSeq" id="WP_310376163.1">
    <property type="nucleotide sequence ID" value="NZ_JAVDXT010000004.1"/>
</dbReference>
<sequence length="138" mass="14392">MPFHRFPQYCSLLAASLWAASALAADPAASAAAQAQYQREMAVCNNGSSNQNAATCRIEAERALAEARRGDLTAAPGQYDKNAVQRCDAFQGADRIACEARMRAPTSVEGSAQSGGVLRESVTIVPVPAVPATPASQP</sequence>